<dbReference type="Gene3D" id="3.40.50.410">
    <property type="entry name" value="von Willebrand factor, type A domain"/>
    <property type="match status" value="1"/>
</dbReference>
<feature type="region of interest" description="Disordered" evidence="2">
    <location>
        <begin position="43"/>
        <end position="137"/>
    </location>
</feature>
<dbReference type="NCBIfam" id="NF040483">
    <property type="entry name" value="serum_opaci_fac"/>
    <property type="match status" value="1"/>
</dbReference>
<evidence type="ECO:0000259" key="4">
    <source>
        <dbReference type="PROSITE" id="PS50234"/>
    </source>
</evidence>
<organism evidence="5 6">
    <name type="scientific">Streptococcus equi subsp. zooepidemicus</name>
    <dbReference type="NCBI Taxonomy" id="40041"/>
    <lineage>
        <taxon>Bacteria</taxon>
        <taxon>Bacillati</taxon>
        <taxon>Bacillota</taxon>
        <taxon>Bacilli</taxon>
        <taxon>Lactobacillales</taxon>
        <taxon>Streptococcaceae</taxon>
        <taxon>Streptococcus</taxon>
    </lineage>
</organism>
<dbReference type="SUPFAM" id="SSF53300">
    <property type="entry name" value="vWA-like"/>
    <property type="match status" value="1"/>
</dbReference>
<comment type="caution">
    <text evidence="5">The sequence shown here is derived from an EMBL/GenBank/DDBJ whole genome shotgun (WGS) entry which is preliminary data.</text>
</comment>
<dbReference type="InterPro" id="IPR036465">
    <property type="entry name" value="vWFA_dom_sf"/>
</dbReference>
<evidence type="ECO:0000313" key="6">
    <source>
        <dbReference type="Proteomes" id="UP000255476"/>
    </source>
</evidence>
<feature type="signal peptide" evidence="3">
    <location>
        <begin position="1"/>
        <end position="29"/>
    </location>
</feature>
<sequence length="530" mass="59643">MSNCKYKLRKLSVGLVSVGIMFTATTVMGEEVSEIASISSAITSPTTQIEEEQDSQTGELVASRSASQSTSSLLTVEPDEQPQKEEEIVKTEEQEEEEAPKTLDHAGVTSATDQEGSEDTTRTRKRRSVEEAPQTMEVEKFEVDKENTQLNLKDDPDKSKQLIKNRDGEQREIAKITREIKVSENTNELDVTITVTPKEIDNGADVIVLLDTSKKMTEEQFKNAKEGITQLVTTLTGSVNDERNRNTVRLIDFYREVGKPISLSGLSKEELGKKLDEVRQKAYDRWNWGVDLQGAIHEAREIFKREANSNPSLKKHQHIVLFSQGEATFSYALSENAKKQMSRVNDSITSSNATASWLPIFSHTNRNANMIDDAQKIIGWAKSIGLGDKLGSIKTAIDIASGANKLLNWFGVSPTEYLTLKEYKSENSPEADFNYQKRVGEGYYNHSFDKREISDMPFKSILDSQLNLAVKPDNKSWFGRILDNLSLTDTYTKASKEAILKALEYLFYKRVDIYYNHNLSAQAEAKMARE</sequence>
<feature type="coiled-coil region" evidence="1">
    <location>
        <begin position="159"/>
        <end position="186"/>
    </location>
</feature>
<dbReference type="Proteomes" id="UP000255476">
    <property type="component" value="Unassembled WGS sequence"/>
</dbReference>
<protein>
    <submittedName>
        <fullName evidence="5">Fibronectin-binding protein</fullName>
    </submittedName>
</protein>
<reference evidence="5 6" key="1">
    <citation type="submission" date="2018-06" db="EMBL/GenBank/DDBJ databases">
        <authorList>
            <consortium name="Pathogen Informatics"/>
            <person name="Doyle S."/>
        </authorList>
    </citation>
    <scope>NUCLEOTIDE SEQUENCE [LARGE SCALE GENOMIC DNA]</scope>
    <source>
        <strain evidence="5 6">NCTC7023</strain>
    </source>
</reference>
<keyword evidence="3" id="KW-0732">Signal</keyword>
<evidence type="ECO:0000313" key="5">
    <source>
        <dbReference type="EMBL" id="SUO81746.1"/>
    </source>
</evidence>
<name>A0AAX2LHI8_STRSZ</name>
<evidence type="ECO:0000256" key="1">
    <source>
        <dbReference type="SAM" id="Coils"/>
    </source>
</evidence>
<dbReference type="AlphaFoldDB" id="A0AAX2LHI8"/>
<evidence type="ECO:0000256" key="2">
    <source>
        <dbReference type="SAM" id="MobiDB-lite"/>
    </source>
</evidence>
<keyword evidence="1" id="KW-0175">Coiled coil</keyword>
<dbReference type="SMART" id="SM00327">
    <property type="entry name" value="VWA"/>
    <property type="match status" value="1"/>
</dbReference>
<feature type="compositionally biased region" description="Low complexity" evidence="2">
    <location>
        <begin position="62"/>
        <end position="75"/>
    </location>
</feature>
<feature type="domain" description="VWFA" evidence="4">
    <location>
        <begin position="205"/>
        <end position="345"/>
    </location>
</feature>
<dbReference type="InterPro" id="IPR002035">
    <property type="entry name" value="VWF_A"/>
</dbReference>
<accession>A0AAX2LHI8</accession>
<dbReference type="EMBL" id="UHHT01000001">
    <property type="protein sequence ID" value="SUO81746.1"/>
    <property type="molecule type" value="Genomic_DNA"/>
</dbReference>
<dbReference type="CDD" id="cd00198">
    <property type="entry name" value="vWFA"/>
    <property type="match status" value="1"/>
</dbReference>
<evidence type="ECO:0000256" key="3">
    <source>
        <dbReference type="SAM" id="SignalP"/>
    </source>
</evidence>
<dbReference type="PROSITE" id="PS50234">
    <property type="entry name" value="VWFA"/>
    <property type="match status" value="1"/>
</dbReference>
<proteinExistence type="predicted"/>
<gene>
    <name evidence="5" type="ORF">NCTC7023_01097</name>
</gene>
<dbReference type="Pfam" id="PF00092">
    <property type="entry name" value="VWA"/>
    <property type="match status" value="1"/>
</dbReference>
<feature type="chain" id="PRO_5043813678" evidence="3">
    <location>
        <begin position="30"/>
        <end position="530"/>
    </location>
</feature>
<feature type="compositionally biased region" description="Basic and acidic residues" evidence="2">
    <location>
        <begin position="81"/>
        <end position="92"/>
    </location>
</feature>